<comment type="caution">
    <text evidence="2">The sequence shown here is derived from an EMBL/GenBank/DDBJ whole genome shotgun (WGS) entry which is preliminary data.</text>
</comment>
<dbReference type="AlphaFoldDB" id="A0AAV0TMU6"/>
<sequence length="148" mass="16090">MDSEQCFQQQDHDTTDEATKDDSMPLITPPAFVPPPLNSLFSPLTNIGADADCILHHLPNGSGKDEALISPVFPFPVHLPALVQHSFIDATMPGNPMPGKTKPNEAISSFTPDVLVVDTATDASVHMDDEYMNNFLDSVALELDEIME</sequence>
<evidence type="ECO:0000313" key="2">
    <source>
        <dbReference type="EMBL" id="CAI5724585.1"/>
    </source>
</evidence>
<evidence type="ECO:0000313" key="3">
    <source>
        <dbReference type="Proteomes" id="UP001162029"/>
    </source>
</evidence>
<reference evidence="2" key="1">
    <citation type="submission" date="2022-12" db="EMBL/GenBank/DDBJ databases">
        <authorList>
            <person name="Webb A."/>
        </authorList>
    </citation>
    <scope>NUCLEOTIDE SEQUENCE</scope>
    <source>
        <strain evidence="2">Pd1</strain>
    </source>
</reference>
<accession>A0AAV0TMU6</accession>
<gene>
    <name evidence="2" type="ORF">PDE001_LOCUS3159</name>
</gene>
<keyword evidence="3" id="KW-1185">Reference proteome</keyword>
<name>A0AAV0TMU6_9STRA</name>
<feature type="compositionally biased region" description="Basic and acidic residues" evidence="1">
    <location>
        <begin position="10"/>
        <end position="23"/>
    </location>
</feature>
<protein>
    <submittedName>
        <fullName evidence="2">Uncharacterized protein</fullName>
    </submittedName>
</protein>
<dbReference type="Proteomes" id="UP001162029">
    <property type="component" value="Unassembled WGS sequence"/>
</dbReference>
<organism evidence="2 3">
    <name type="scientific">Peronospora destructor</name>
    <dbReference type="NCBI Taxonomy" id="86335"/>
    <lineage>
        <taxon>Eukaryota</taxon>
        <taxon>Sar</taxon>
        <taxon>Stramenopiles</taxon>
        <taxon>Oomycota</taxon>
        <taxon>Peronosporomycetes</taxon>
        <taxon>Peronosporales</taxon>
        <taxon>Peronosporaceae</taxon>
        <taxon>Peronospora</taxon>
    </lineage>
</organism>
<evidence type="ECO:0000256" key="1">
    <source>
        <dbReference type="SAM" id="MobiDB-lite"/>
    </source>
</evidence>
<dbReference type="EMBL" id="CANTFM010000534">
    <property type="protein sequence ID" value="CAI5724585.1"/>
    <property type="molecule type" value="Genomic_DNA"/>
</dbReference>
<proteinExistence type="predicted"/>
<feature type="region of interest" description="Disordered" evidence="1">
    <location>
        <begin position="1"/>
        <end position="25"/>
    </location>
</feature>